<proteinExistence type="predicted"/>
<accession>A0A316WHM1</accession>
<dbReference type="RefSeq" id="WP_103232269.1">
    <property type="nucleotide sequence ID" value="NZ_PPEG02000005.1"/>
</dbReference>
<evidence type="ECO:0000313" key="2">
    <source>
        <dbReference type="Proteomes" id="UP000236413"/>
    </source>
</evidence>
<sequence>MSQKRPKIKPSIKREVRQRCGFGCVICGNPIFEYDHILGWANVKRHVANEITLLCDMHHKEKTTKRLPNFLVIEANKTPYNIRVGKTLSKCLYYYGDSANVVFGSMRFTMKRNDNFNYLIPITFEGVSPIKIRFEDQMCFLNIELQDPLGNIVLKIVDNELVLNIGMWDIEFVGQKLTLRERAYETFIVVIFETPNTINFIKGKVFINGKAFYVHPKNGLQLPGGFLMSNVTITGANGIIDGS</sequence>
<dbReference type="Proteomes" id="UP000236413">
    <property type="component" value="Unassembled WGS sequence"/>
</dbReference>
<keyword evidence="1" id="KW-0378">Hydrolase</keyword>
<dbReference type="EMBL" id="PPEG02000005">
    <property type="protein sequence ID" value="PWN60874.1"/>
    <property type="molecule type" value="Genomic_DNA"/>
</dbReference>
<dbReference type="GO" id="GO:0004519">
    <property type="term" value="F:endonuclease activity"/>
    <property type="evidence" value="ECO:0007669"/>
    <property type="project" value="UniProtKB-KW"/>
</dbReference>
<keyword evidence="1" id="KW-0540">Nuclease</keyword>
<name>A0A316WHM1_9FLAO</name>
<dbReference type="CDD" id="cd00085">
    <property type="entry name" value="HNHc"/>
    <property type="match status" value="1"/>
</dbReference>
<evidence type="ECO:0000313" key="1">
    <source>
        <dbReference type="EMBL" id="PWN60874.1"/>
    </source>
</evidence>
<reference evidence="1 2" key="1">
    <citation type="submission" date="2018-04" db="EMBL/GenBank/DDBJ databases">
        <title>Chryseobacterium oncorhynchi 701B-08T from rainbow trout, and Chryseobacterium viscerum 687B-08T from diseased fish.</title>
        <authorList>
            <person name="Jeong J.-J."/>
            <person name="Lee Y.J."/>
            <person name="Pathiraja D."/>
            <person name="Park B."/>
            <person name="Choi I.-G."/>
            <person name="Kim K.D."/>
        </authorList>
    </citation>
    <scope>NUCLEOTIDE SEQUENCE [LARGE SCALE GENOMIC DNA]</scope>
    <source>
        <strain evidence="1 2">687B-08</strain>
    </source>
</reference>
<dbReference type="InterPro" id="IPR003615">
    <property type="entry name" value="HNH_nuc"/>
</dbReference>
<keyword evidence="1" id="KW-0255">Endonuclease</keyword>
<protein>
    <submittedName>
        <fullName evidence="1">HNH endonuclease</fullName>
    </submittedName>
</protein>
<gene>
    <name evidence="1" type="ORF">C1634_012445</name>
</gene>
<organism evidence="1 2">
    <name type="scientific">Chryseobacterium viscerum</name>
    <dbReference type="NCBI Taxonomy" id="1037377"/>
    <lineage>
        <taxon>Bacteria</taxon>
        <taxon>Pseudomonadati</taxon>
        <taxon>Bacteroidota</taxon>
        <taxon>Flavobacteriia</taxon>
        <taxon>Flavobacteriales</taxon>
        <taxon>Weeksellaceae</taxon>
        <taxon>Chryseobacterium group</taxon>
        <taxon>Chryseobacterium</taxon>
    </lineage>
</organism>
<dbReference type="AlphaFoldDB" id="A0A316WHM1"/>
<comment type="caution">
    <text evidence="1">The sequence shown here is derived from an EMBL/GenBank/DDBJ whole genome shotgun (WGS) entry which is preliminary data.</text>
</comment>